<sequence length="546" mass="56231">MGGRWPEDPSEDGEPPDQARWVDHPERPDRPAWVDDAPTDPRLPALFPPAPPRSGPAAVLLNLTGLGLGYAYLGRWARAAVAAAGAVALVVVAYATDAANSPGPWRLVAVAWFAALALDAARIATRHPRPPARATPVLAGALAVVLVAGAYAGYGLAGHAAHTAGLAAQAGGNCAAAVDEFEAVTGFYELTLSPDVAAAARGLTECGAYTWATEAQRAGEHATAVARYRHFRQQHPGSPLDPHVHQDLVETYATWARGLRDGGKPAEAVEVYRDLLREDASFRDEVADAYLRLARAAPPAGTDAVARARGSVDALLVVVREFGGTPAAAEVPAALDAVYGAAAAPLGRGEFCAAAPALEYFAGLTDPALAKAAADARAHFPRAVLECGLGQLREGRSDDAVTALERFVGTFPDHGDAARARSALISAKVAAGTGARVPVPAPLGAEGSIPVTFVNGVSAPVTVRVAGSTAHEFTLPGCGDCPPSFPPLGGSAACPSVDGLPARTVRLDPGEHHVLGEYGRADALAEPLGVGSGQPDLFCLYLERWS</sequence>
<keyword evidence="4" id="KW-1185">Reference proteome</keyword>
<dbReference type="EMBL" id="CP034550">
    <property type="protein sequence ID" value="QFZ19497.1"/>
    <property type="molecule type" value="Genomic_DNA"/>
</dbReference>
<feature type="region of interest" description="Disordered" evidence="1">
    <location>
        <begin position="1"/>
        <end position="50"/>
    </location>
</feature>
<gene>
    <name evidence="3" type="ORF">EKG83_20485</name>
</gene>
<feature type="compositionally biased region" description="Basic and acidic residues" evidence="1">
    <location>
        <begin position="20"/>
        <end position="33"/>
    </location>
</feature>
<dbReference type="InterPro" id="IPR011990">
    <property type="entry name" value="TPR-like_helical_dom_sf"/>
</dbReference>
<name>A0A5Q0GZS3_SACSY</name>
<dbReference type="KEGG" id="ssyi:EKG83_20485"/>
<evidence type="ECO:0000256" key="1">
    <source>
        <dbReference type="SAM" id="MobiDB-lite"/>
    </source>
</evidence>
<keyword evidence="2" id="KW-0472">Membrane</keyword>
<keyword evidence="2" id="KW-0812">Transmembrane</keyword>
<keyword evidence="2" id="KW-1133">Transmembrane helix</keyword>
<organism evidence="3 4">
    <name type="scientific">Saccharothrix syringae</name>
    <name type="common">Nocardiopsis syringae</name>
    <dbReference type="NCBI Taxonomy" id="103733"/>
    <lineage>
        <taxon>Bacteria</taxon>
        <taxon>Bacillati</taxon>
        <taxon>Actinomycetota</taxon>
        <taxon>Actinomycetes</taxon>
        <taxon>Pseudonocardiales</taxon>
        <taxon>Pseudonocardiaceae</taxon>
        <taxon>Saccharothrix</taxon>
    </lineage>
</organism>
<feature type="transmembrane region" description="Helical" evidence="2">
    <location>
        <begin position="54"/>
        <end position="73"/>
    </location>
</feature>
<evidence type="ECO:0000313" key="3">
    <source>
        <dbReference type="EMBL" id="QFZ19497.1"/>
    </source>
</evidence>
<proteinExistence type="predicted"/>
<reference evidence="4" key="1">
    <citation type="journal article" date="2021" name="Curr. Microbiol.">
        <title>Complete genome of nocamycin-producing strain Saccharothrix syringae NRRL B-16468 reveals the biosynthetic potential for secondary metabolites.</title>
        <authorList>
            <person name="Mo X."/>
            <person name="Yang S."/>
        </authorList>
    </citation>
    <scope>NUCLEOTIDE SEQUENCE [LARGE SCALE GENOMIC DNA]</scope>
    <source>
        <strain evidence="4">ATCC 51364 / DSM 43886 / JCM 6844 / KCTC 9398 / NBRC 14523 / NRRL B-16468 / INA 2240</strain>
    </source>
</reference>
<dbReference type="Gene3D" id="1.25.40.10">
    <property type="entry name" value="Tetratricopeptide repeat domain"/>
    <property type="match status" value="1"/>
</dbReference>
<accession>A0A5Q0GZS3</accession>
<dbReference type="RefSeq" id="WP_033431716.1">
    <property type="nucleotide sequence ID" value="NZ_CP034550.1"/>
</dbReference>
<feature type="transmembrane region" description="Helical" evidence="2">
    <location>
        <begin position="80"/>
        <end position="99"/>
    </location>
</feature>
<evidence type="ECO:0000313" key="4">
    <source>
        <dbReference type="Proteomes" id="UP000325787"/>
    </source>
</evidence>
<dbReference type="OrthoDB" id="3657730at2"/>
<evidence type="ECO:0000256" key="2">
    <source>
        <dbReference type="SAM" id="Phobius"/>
    </source>
</evidence>
<protein>
    <submittedName>
        <fullName evidence="3">Tetratricopeptide repeat protein</fullName>
    </submittedName>
</protein>
<feature type="transmembrane region" description="Helical" evidence="2">
    <location>
        <begin position="137"/>
        <end position="157"/>
    </location>
</feature>
<dbReference type="Proteomes" id="UP000325787">
    <property type="component" value="Chromosome"/>
</dbReference>
<feature type="transmembrane region" description="Helical" evidence="2">
    <location>
        <begin position="105"/>
        <end position="125"/>
    </location>
</feature>
<dbReference type="AlphaFoldDB" id="A0A5Q0GZS3"/>